<keyword evidence="2" id="KW-1185">Reference proteome</keyword>
<gene>
    <name evidence="1" type="ORF">HHL28_15555</name>
</gene>
<name>A0A858RA17_9PROT</name>
<proteinExistence type="predicted"/>
<dbReference type="EMBL" id="CP051775">
    <property type="protein sequence ID" value="QJE74305.1"/>
    <property type="molecule type" value="Genomic_DNA"/>
</dbReference>
<accession>A0A858RA17</accession>
<reference evidence="1" key="1">
    <citation type="submission" date="2020-04" db="EMBL/GenBank/DDBJ databases">
        <title>A desert anoxygenic phototrophic bacterium fixes CO2 using RubisCO under aerobic conditions.</title>
        <authorList>
            <person name="Tang K."/>
        </authorList>
    </citation>
    <scope>NUCLEOTIDE SEQUENCE [LARGE SCALE GENOMIC DNA]</scope>
    <source>
        <strain evidence="1">MIMtkB3</strain>
    </source>
</reference>
<organism evidence="1 2">
    <name type="scientific">Aerophototrophica crusticola</name>
    <dbReference type="NCBI Taxonomy" id="1709002"/>
    <lineage>
        <taxon>Bacteria</taxon>
        <taxon>Pseudomonadati</taxon>
        <taxon>Pseudomonadota</taxon>
        <taxon>Alphaproteobacteria</taxon>
        <taxon>Rhodospirillales</taxon>
        <taxon>Rhodospirillaceae</taxon>
        <taxon>Aerophototrophica</taxon>
    </lineage>
</organism>
<evidence type="ECO:0000313" key="1">
    <source>
        <dbReference type="EMBL" id="QJE74305.1"/>
    </source>
</evidence>
<dbReference type="KEGG" id="acru:HHL28_15555"/>
<protein>
    <submittedName>
        <fullName evidence="1">Molybdenum cofactor biosynthesis protein MoaE</fullName>
    </submittedName>
</protein>
<sequence length="737" mass="82499">MFNFRAKLLSEGQNKSVAVYFIPSLSLNESSFFFSMDTDVTTNLRPQALIFLVRDDAVDSIRAIVNEMLKKVAKWRSDPTKMPVVLLSFHSNGSMGRVINLTAMKLTIKQTDFGNLIYSGAKKIFQVREGLIQPKGTYHFVHPSGRHSKAFIRVANLMQMGTELTLLSLALLPALEKKPDHIFIDSSTIGIVVKAALALKLSMTGDRGYFPTIESFSSYGNLERIKTPGTDNYLILISATTSGNMYKKIISMGIERKYVMNLISFAPKASGCNTIFDFFDDQNLNPNGMFSGTTDYDAETCPYCKEGSRAVHFAGEQFLTDSNNISSYVVKAEDSPVALRNLMSRYAGKGFFRVKFPPDSRHLAGDLFIDVRILAQDAELHSLFLERLLRYTPVNAAAIIYVDTEDSKTLAEIAQKAIAEWLGRDIPLIYHRDLGVCAIREKSSVLVISSVIDTGVSLQSASLELRDKIKNQPRVYLSYFAKHTHEPRYRTLVSDLEYNNKLPKHTVESIEKLTFPSRSGTNAWTTEKECLHQITRIDDESSEKFLSADERKAVDERLDELRSGGLVKLNTLFLKGPTGDPLRLRETFAFWDKNNAVSDTSQEDVYVTVACVLDGIRTGDKAKLTSGAFHQTLLAPECFGRYNDGIIQAAFLRGAFPEELDYTQNSELSFLLRSFVIRILENADNELGEAASEFLLAICASRLKLAKNDIREVLHFHGTLPPLAGCFQKFLRIKVGI</sequence>
<dbReference type="AlphaFoldDB" id="A0A858RA17"/>
<evidence type="ECO:0000313" key="2">
    <source>
        <dbReference type="Proteomes" id="UP000501891"/>
    </source>
</evidence>
<dbReference type="Proteomes" id="UP000501891">
    <property type="component" value="Chromosome"/>
</dbReference>